<dbReference type="PROSITE" id="PS51462">
    <property type="entry name" value="NUDIX"/>
    <property type="match status" value="1"/>
</dbReference>
<keyword evidence="2" id="KW-0378">Hydrolase</keyword>
<dbReference type="CDD" id="cd04680">
    <property type="entry name" value="NUDIX_Hydrolase"/>
    <property type="match status" value="1"/>
</dbReference>
<evidence type="ECO:0000256" key="2">
    <source>
        <dbReference type="ARBA" id="ARBA00022801"/>
    </source>
</evidence>
<dbReference type="Proteomes" id="UP000682843">
    <property type="component" value="Chromosome"/>
</dbReference>
<evidence type="ECO:0000313" key="4">
    <source>
        <dbReference type="EMBL" id="QUS38353.1"/>
    </source>
</evidence>
<proteinExistence type="predicted"/>
<feature type="domain" description="Nudix hydrolase" evidence="3">
    <location>
        <begin position="27"/>
        <end position="152"/>
    </location>
</feature>
<evidence type="ECO:0000313" key="5">
    <source>
        <dbReference type="Proteomes" id="UP000682843"/>
    </source>
</evidence>
<sequence>MTAPTLRQRLEPTLRKFIHLYFRFARGMTLGVRAVVVDADNRVFLVRHTYVTGWYLPGGGVEVGQTFRQALEMELREEGRIALTGEPVLHGMFLNDHVSIRDHVAVYLVRDFQQDRMPEPNKEIAETGFFPLDALPPDTTEGTRQRLAEIFEGKPVIPTWRAR</sequence>
<evidence type="ECO:0000259" key="3">
    <source>
        <dbReference type="PROSITE" id="PS51462"/>
    </source>
</evidence>
<name>A0ABX8A422_9BRAD</name>
<dbReference type="InterPro" id="IPR000086">
    <property type="entry name" value="NUDIX_hydrolase_dom"/>
</dbReference>
<dbReference type="InterPro" id="IPR015797">
    <property type="entry name" value="NUDIX_hydrolase-like_dom_sf"/>
</dbReference>
<dbReference type="Gene3D" id="3.90.79.10">
    <property type="entry name" value="Nucleoside Triphosphate Pyrophosphohydrolase"/>
    <property type="match status" value="1"/>
</dbReference>
<dbReference type="EMBL" id="CP036498">
    <property type="protein sequence ID" value="QUS38353.1"/>
    <property type="molecule type" value="Genomic_DNA"/>
</dbReference>
<dbReference type="RefSeq" id="WP_211911889.1">
    <property type="nucleotide sequence ID" value="NZ_CP036498.1"/>
</dbReference>
<protein>
    <submittedName>
        <fullName evidence="4">NUDIX domain-containing protein</fullName>
    </submittedName>
</protein>
<evidence type="ECO:0000256" key="1">
    <source>
        <dbReference type="ARBA" id="ARBA00001946"/>
    </source>
</evidence>
<dbReference type="PANTHER" id="PTHR43046">
    <property type="entry name" value="GDP-MANNOSE MANNOSYL HYDROLASE"/>
    <property type="match status" value="1"/>
</dbReference>
<comment type="cofactor">
    <cofactor evidence="1">
        <name>Mg(2+)</name>
        <dbReference type="ChEBI" id="CHEBI:18420"/>
    </cofactor>
</comment>
<organism evidence="4 5">
    <name type="scientific">Tardiphaga alba</name>
    <dbReference type="NCBI Taxonomy" id="340268"/>
    <lineage>
        <taxon>Bacteria</taxon>
        <taxon>Pseudomonadati</taxon>
        <taxon>Pseudomonadota</taxon>
        <taxon>Alphaproteobacteria</taxon>
        <taxon>Hyphomicrobiales</taxon>
        <taxon>Nitrobacteraceae</taxon>
        <taxon>Tardiphaga</taxon>
    </lineage>
</organism>
<dbReference type="Pfam" id="PF00293">
    <property type="entry name" value="NUDIX"/>
    <property type="match status" value="1"/>
</dbReference>
<dbReference type="PANTHER" id="PTHR43046:SF16">
    <property type="entry name" value="ADP-RIBOSE PYROPHOSPHATASE YJHB-RELATED"/>
    <property type="match status" value="1"/>
</dbReference>
<accession>A0ABX8A422</accession>
<keyword evidence="5" id="KW-1185">Reference proteome</keyword>
<dbReference type="SUPFAM" id="SSF55811">
    <property type="entry name" value="Nudix"/>
    <property type="match status" value="1"/>
</dbReference>
<reference evidence="4 5" key="1">
    <citation type="submission" date="2019-02" db="EMBL/GenBank/DDBJ databases">
        <title>Emended description of the genus Rhodopseudomonas and description of Rhodopseudomonas albus sp. nov., a non-phototrophic, heavy-metal-tolerant bacterium isolated from garden soil.</title>
        <authorList>
            <person name="Bao Z."/>
            <person name="Cao W.W."/>
            <person name="Sato Y."/>
            <person name="Nishizawa T."/>
            <person name="Zhao J."/>
            <person name="Guo Y."/>
            <person name="Ohta H."/>
        </authorList>
    </citation>
    <scope>NUCLEOTIDE SEQUENCE [LARGE SCALE GENOMIC DNA]</scope>
    <source>
        <strain evidence="4 5">SK50-23</strain>
    </source>
</reference>
<gene>
    <name evidence="4" type="ORF">RPMA_05460</name>
</gene>